<organism evidence="2 3">
    <name type="scientific">Polytolypa hystricis (strain UAMH7299)</name>
    <dbReference type="NCBI Taxonomy" id="1447883"/>
    <lineage>
        <taxon>Eukaryota</taxon>
        <taxon>Fungi</taxon>
        <taxon>Dikarya</taxon>
        <taxon>Ascomycota</taxon>
        <taxon>Pezizomycotina</taxon>
        <taxon>Eurotiomycetes</taxon>
        <taxon>Eurotiomycetidae</taxon>
        <taxon>Onygenales</taxon>
        <taxon>Onygenales incertae sedis</taxon>
        <taxon>Polytolypa</taxon>
    </lineage>
</organism>
<dbReference type="OrthoDB" id="3898179at2759"/>
<accession>A0A2B7YR85</accession>
<dbReference type="Proteomes" id="UP000224634">
    <property type="component" value="Unassembled WGS sequence"/>
</dbReference>
<dbReference type="PANTHER" id="PTHR16469:SF27">
    <property type="entry name" value="UBIQUITIN-ASSOCIATED AND SH3 DOMAIN-CONTAINING BA-RELATED"/>
    <property type="match status" value="1"/>
</dbReference>
<comment type="caution">
    <text evidence="2">The sequence shown here is derived from an EMBL/GenBank/DDBJ whole genome shotgun (WGS) entry which is preliminary data.</text>
</comment>
<name>A0A2B7YR85_POLH7</name>
<evidence type="ECO:0000256" key="1">
    <source>
        <dbReference type="SAM" id="MobiDB-lite"/>
    </source>
</evidence>
<feature type="region of interest" description="Disordered" evidence="1">
    <location>
        <begin position="131"/>
        <end position="151"/>
    </location>
</feature>
<feature type="compositionally biased region" description="Polar residues" evidence="1">
    <location>
        <begin position="450"/>
        <end position="459"/>
    </location>
</feature>
<keyword evidence="3" id="KW-1185">Reference proteome</keyword>
<evidence type="ECO:0000313" key="2">
    <source>
        <dbReference type="EMBL" id="PGH23571.1"/>
    </source>
</evidence>
<reference evidence="2 3" key="1">
    <citation type="submission" date="2017-10" db="EMBL/GenBank/DDBJ databases">
        <title>Comparative genomics in systemic dimorphic fungi from Ajellomycetaceae.</title>
        <authorList>
            <person name="Munoz J.F."/>
            <person name="Mcewen J.G."/>
            <person name="Clay O.K."/>
            <person name="Cuomo C.A."/>
        </authorList>
    </citation>
    <scope>NUCLEOTIDE SEQUENCE [LARGE SCALE GENOMIC DNA]</scope>
    <source>
        <strain evidence="2 3">UAMH7299</strain>
    </source>
</reference>
<dbReference type="InterPro" id="IPR051710">
    <property type="entry name" value="Phosphatase_SH3-domain"/>
</dbReference>
<dbReference type="PANTHER" id="PTHR16469">
    <property type="entry name" value="UBIQUITIN-ASSOCIATED AND SH3 DOMAIN-CONTAINING BA-RELATED"/>
    <property type="match status" value="1"/>
</dbReference>
<sequence>MGKAPAVIFVARHGARLDAVDKQWHLTSPTPYDPPLTYGGWNQSRTLGARIGSLIQARDTNPSSDDNADGSPNVDIASGKGSEEAVGLKEDVPATKTNKKYKIIIHSSPFLRCVQTAIAVGAGVSNSLQEISPRIPSSKRRSSTNNGLGSRDVQKCNLRLDAFLGEWLSPDYFEQITPPPGSVMMVASAKADLLRPAEQIETGVEAGGKAYFGNFPGGWTSPVVGSPRSPNDDDDGPFKNISSMSQALAGSRNRAGSYDTGSNTAYKHNDRKISRIITDLPLDHEGYMAPTPTYAVSPADPIPTGYVSHARDSCVDVDYQWDSMREPQNWGDGGEYGEEWSSMHDRFQRGLKRMVEWYKSQPPDAKTATNGDDDVETVLILITHGAGCNALIGGVTGQPVLLDVGTSSLTMAIRNDAPAEHSTGTGTRREYKVKLAASTDHLRPGANPRQLPQMQSPDSLPSPIPSYRQRFNSTASSINSPRDTFSIGDATLKRFTHRMSSTGSRSMSYARSSSGLWGSGSTLSDTNSDSADDLIPNFGDPLPPTSHDASNSTAKGGSKYELESGNADAGSRQTPERTGSQSGLWSSGGDGGSTPQGKEATKRRWTVTERNG</sequence>
<feature type="region of interest" description="Disordered" evidence="1">
    <location>
        <begin position="439"/>
        <end position="469"/>
    </location>
</feature>
<gene>
    <name evidence="2" type="ORF">AJ80_02351</name>
</gene>
<feature type="region of interest" description="Disordered" evidence="1">
    <location>
        <begin position="498"/>
        <end position="612"/>
    </location>
</feature>
<dbReference type="SUPFAM" id="SSF53254">
    <property type="entry name" value="Phosphoglycerate mutase-like"/>
    <property type="match status" value="1"/>
</dbReference>
<dbReference type="Gene3D" id="3.40.50.1240">
    <property type="entry name" value="Phosphoglycerate mutase-like"/>
    <property type="match status" value="2"/>
</dbReference>
<feature type="region of interest" description="Disordered" evidence="1">
    <location>
        <begin position="222"/>
        <end position="242"/>
    </location>
</feature>
<dbReference type="AlphaFoldDB" id="A0A2B7YR85"/>
<dbReference type="InterPro" id="IPR029033">
    <property type="entry name" value="His_PPase_superfam"/>
</dbReference>
<proteinExistence type="predicted"/>
<evidence type="ECO:0008006" key="4">
    <source>
        <dbReference type="Google" id="ProtNLM"/>
    </source>
</evidence>
<feature type="compositionally biased region" description="Low complexity" evidence="1">
    <location>
        <begin position="498"/>
        <end position="524"/>
    </location>
</feature>
<dbReference type="STRING" id="1447883.A0A2B7YR85"/>
<evidence type="ECO:0000313" key="3">
    <source>
        <dbReference type="Proteomes" id="UP000224634"/>
    </source>
</evidence>
<feature type="region of interest" description="Disordered" evidence="1">
    <location>
        <begin position="57"/>
        <end position="85"/>
    </location>
</feature>
<protein>
    <recommendedName>
        <fullName evidence="4">Phosphoglycerate mutase</fullName>
    </recommendedName>
</protein>
<dbReference type="EMBL" id="PDNA01000022">
    <property type="protein sequence ID" value="PGH23571.1"/>
    <property type="molecule type" value="Genomic_DNA"/>
</dbReference>